<keyword evidence="3" id="KW-1185">Reference proteome</keyword>
<feature type="compositionally biased region" description="Low complexity" evidence="1">
    <location>
        <begin position="75"/>
        <end position="91"/>
    </location>
</feature>
<proteinExistence type="predicted"/>
<protein>
    <submittedName>
        <fullName evidence="2">Sad1-unc-like c-terminal</fullName>
    </submittedName>
</protein>
<accession>A0A8H7DKC2</accession>
<evidence type="ECO:0000313" key="2">
    <source>
        <dbReference type="EMBL" id="KAF7374441.1"/>
    </source>
</evidence>
<dbReference type="OrthoDB" id="266334at2759"/>
<evidence type="ECO:0000313" key="3">
    <source>
        <dbReference type="Proteomes" id="UP000623467"/>
    </source>
</evidence>
<sequence length="415" mass="42986">MASVASVGLGRDRRQISSFKSMSTGSHFGGSKAEAAGHFPHIQAMESGAASDSTPPPSAASAQSNDIPAANGIPSTAVSTVSASSRTTGSAPSTTSLVPAPAGAESIYRTIMNRLTSLEANHTLCAHAHSSSGRSSGNDFHELMRRNEYLSDEIVLEKCLGIAQLLLLLAVLVFMTLARESRGEAVPSPPHNLKNRQIGSFKVKFLTNAEKPPVPPTTASKPKPPRLNLYGPTRPRSRTRSVGNTAYWKGGAHTPATLPMMHSISYGSHAPRSARRLARTAHLHELRGGVSGSAQWLSVAATTRNSVAPELGAWPGGRHFGSGPGVGADVFALPSPMPSGARSAGLRGMGLDEDGGGGLAFQDPSASPTFDLARGALDGNADAWVATDGSEVDGDADVGLESPWLERADHVAVGA</sequence>
<dbReference type="Proteomes" id="UP000623467">
    <property type="component" value="Unassembled WGS sequence"/>
</dbReference>
<feature type="compositionally biased region" description="Low complexity" evidence="1">
    <location>
        <begin position="47"/>
        <end position="64"/>
    </location>
</feature>
<feature type="compositionally biased region" description="Polar residues" evidence="1">
    <location>
        <begin position="16"/>
        <end position="26"/>
    </location>
</feature>
<reference evidence="2" key="1">
    <citation type="submission" date="2020-05" db="EMBL/GenBank/DDBJ databases">
        <title>Mycena genomes resolve the evolution of fungal bioluminescence.</title>
        <authorList>
            <person name="Tsai I.J."/>
        </authorList>
    </citation>
    <scope>NUCLEOTIDE SEQUENCE</scope>
    <source>
        <strain evidence="2">160909Yilan</strain>
    </source>
</reference>
<dbReference type="EMBL" id="JACAZH010000002">
    <property type="protein sequence ID" value="KAF7374441.1"/>
    <property type="molecule type" value="Genomic_DNA"/>
</dbReference>
<dbReference type="AlphaFoldDB" id="A0A8H7DKC2"/>
<comment type="caution">
    <text evidence="2">The sequence shown here is derived from an EMBL/GenBank/DDBJ whole genome shotgun (WGS) entry which is preliminary data.</text>
</comment>
<evidence type="ECO:0000256" key="1">
    <source>
        <dbReference type="SAM" id="MobiDB-lite"/>
    </source>
</evidence>
<feature type="region of interest" description="Disordered" evidence="1">
    <location>
        <begin position="1"/>
        <end position="99"/>
    </location>
</feature>
<gene>
    <name evidence="2" type="ORF">MSAN_00328200</name>
</gene>
<name>A0A8H7DKC2_9AGAR</name>
<feature type="region of interest" description="Disordered" evidence="1">
    <location>
        <begin position="208"/>
        <end position="247"/>
    </location>
</feature>
<organism evidence="2 3">
    <name type="scientific">Mycena sanguinolenta</name>
    <dbReference type="NCBI Taxonomy" id="230812"/>
    <lineage>
        <taxon>Eukaryota</taxon>
        <taxon>Fungi</taxon>
        <taxon>Dikarya</taxon>
        <taxon>Basidiomycota</taxon>
        <taxon>Agaricomycotina</taxon>
        <taxon>Agaricomycetes</taxon>
        <taxon>Agaricomycetidae</taxon>
        <taxon>Agaricales</taxon>
        <taxon>Marasmiineae</taxon>
        <taxon>Mycenaceae</taxon>
        <taxon>Mycena</taxon>
    </lineage>
</organism>